<sequence>MDYEVVYLEEKIIAGIVIRTSNNAPDMRKTIGEAWQKFFEDGFYSIIPNKKNSNTIGLYTNYEDKVSGDYDVMICCEISEKENLPKAIQMKKIVEGKYAKFVVKGKVKEVVGECWAKIWAMDLDRKYTFDFEEYISGSEIGEQEIHIYIAIN</sequence>
<dbReference type="SMART" id="SM00871">
    <property type="entry name" value="AraC_E_bind"/>
    <property type="match status" value="1"/>
</dbReference>
<dbReference type="Pfam" id="PF14526">
    <property type="entry name" value="Cass2"/>
    <property type="match status" value="1"/>
</dbReference>
<dbReference type="PANTHER" id="PTHR36444:SF2">
    <property type="entry name" value="TRANSCRIPTIONAL REGULATOR PROTEIN YOBU-RELATED"/>
    <property type="match status" value="1"/>
</dbReference>
<evidence type="ECO:0000259" key="1">
    <source>
        <dbReference type="SMART" id="SM00871"/>
    </source>
</evidence>
<dbReference type="InterPro" id="IPR011256">
    <property type="entry name" value="Reg_factor_effector_dom_sf"/>
</dbReference>
<dbReference type="SUPFAM" id="SSF55136">
    <property type="entry name" value="Probable bacterial effector-binding domain"/>
    <property type="match status" value="1"/>
</dbReference>
<proteinExistence type="predicted"/>
<dbReference type="AlphaFoldDB" id="A0A1S8TL40"/>
<protein>
    <submittedName>
        <fullName evidence="2">Bacterial transcription activator, effector binding domain</fullName>
    </submittedName>
</protein>
<keyword evidence="3" id="KW-1185">Reference proteome</keyword>
<comment type="caution">
    <text evidence="2">The sequence shown here is derived from an EMBL/GenBank/DDBJ whole genome shotgun (WGS) entry which is preliminary data.</text>
</comment>
<dbReference type="InterPro" id="IPR053182">
    <property type="entry name" value="YobU-like_regulator"/>
</dbReference>
<name>A0A1S8TL40_9CLOT</name>
<accession>A0A1S8TL40</accession>
<gene>
    <name evidence="2" type="ORF">CLPUN_18690</name>
</gene>
<reference evidence="2 3" key="1">
    <citation type="submission" date="2016-05" db="EMBL/GenBank/DDBJ databases">
        <title>Microbial solvent formation.</title>
        <authorList>
            <person name="Poehlein A."/>
            <person name="Montoya Solano J.D."/>
            <person name="Flitsch S."/>
            <person name="Krabben P."/>
            <person name="Duerre P."/>
            <person name="Daniel R."/>
        </authorList>
    </citation>
    <scope>NUCLEOTIDE SEQUENCE [LARGE SCALE GENOMIC DNA]</scope>
    <source>
        <strain evidence="2 3">DSM 2619</strain>
    </source>
</reference>
<dbReference type="EMBL" id="LZZM01000125">
    <property type="protein sequence ID" value="OOM78507.1"/>
    <property type="molecule type" value="Genomic_DNA"/>
</dbReference>
<dbReference type="Gene3D" id="3.20.80.10">
    <property type="entry name" value="Regulatory factor, effector binding domain"/>
    <property type="match status" value="1"/>
</dbReference>
<evidence type="ECO:0000313" key="3">
    <source>
        <dbReference type="Proteomes" id="UP000190890"/>
    </source>
</evidence>
<dbReference type="OrthoDB" id="9801008at2"/>
<dbReference type="PANTHER" id="PTHR36444">
    <property type="entry name" value="TRANSCRIPTIONAL REGULATOR PROTEIN YOBU-RELATED"/>
    <property type="match status" value="1"/>
</dbReference>
<feature type="domain" description="AraC effector-binding" evidence="1">
    <location>
        <begin position="1"/>
        <end position="152"/>
    </location>
</feature>
<dbReference type="InterPro" id="IPR029441">
    <property type="entry name" value="Cass2"/>
</dbReference>
<organism evidence="2 3">
    <name type="scientific">Clostridium puniceum</name>
    <dbReference type="NCBI Taxonomy" id="29367"/>
    <lineage>
        <taxon>Bacteria</taxon>
        <taxon>Bacillati</taxon>
        <taxon>Bacillota</taxon>
        <taxon>Clostridia</taxon>
        <taxon>Eubacteriales</taxon>
        <taxon>Clostridiaceae</taxon>
        <taxon>Clostridium</taxon>
    </lineage>
</organism>
<evidence type="ECO:0000313" key="2">
    <source>
        <dbReference type="EMBL" id="OOM78507.1"/>
    </source>
</evidence>
<dbReference type="Proteomes" id="UP000190890">
    <property type="component" value="Unassembled WGS sequence"/>
</dbReference>
<dbReference type="InterPro" id="IPR010499">
    <property type="entry name" value="AraC_E-bd"/>
</dbReference>
<dbReference type="RefSeq" id="WP_077847033.1">
    <property type="nucleotide sequence ID" value="NZ_LZZM01000125.1"/>
</dbReference>
<dbReference type="STRING" id="29367.CLPUN_18690"/>